<dbReference type="EMBL" id="SNRW01001472">
    <property type="protein sequence ID" value="KAA6396262.1"/>
    <property type="molecule type" value="Genomic_DNA"/>
</dbReference>
<evidence type="ECO:0000256" key="1">
    <source>
        <dbReference type="SAM" id="Phobius"/>
    </source>
</evidence>
<proteinExistence type="predicted"/>
<protein>
    <submittedName>
        <fullName evidence="2">Uncharacterized protein</fullName>
    </submittedName>
</protein>
<dbReference type="AlphaFoldDB" id="A0A5J4WNQ8"/>
<reference evidence="2 3" key="1">
    <citation type="submission" date="2019-03" db="EMBL/GenBank/DDBJ databases">
        <title>Single cell metagenomics reveals metabolic interactions within the superorganism composed of flagellate Streblomastix strix and complex community of Bacteroidetes bacteria on its surface.</title>
        <authorList>
            <person name="Treitli S.C."/>
            <person name="Kolisko M."/>
            <person name="Husnik F."/>
            <person name="Keeling P."/>
            <person name="Hampl V."/>
        </authorList>
    </citation>
    <scope>NUCLEOTIDE SEQUENCE [LARGE SCALE GENOMIC DNA]</scope>
    <source>
        <strain evidence="2">ST1C</strain>
    </source>
</reference>
<dbReference type="Proteomes" id="UP000324800">
    <property type="component" value="Unassembled WGS sequence"/>
</dbReference>
<comment type="caution">
    <text evidence="2">The sequence shown here is derived from an EMBL/GenBank/DDBJ whole genome shotgun (WGS) entry which is preliminary data.</text>
</comment>
<accession>A0A5J4WNQ8</accession>
<name>A0A5J4WNQ8_9EUKA</name>
<sequence length="131" mass="14773">MENTTEDLEKASQTSFEWNQMKMAITIITMFMIMTTTIIIDMIESGTAGMICQIWKEVGKGREQHRVKVQVIDKTMVIGLQVYTAKFRNNISGASVYMPGLQAVQKEAFRTANDISPNLDEESSVSWTSPE</sequence>
<keyword evidence="1" id="KW-1133">Transmembrane helix</keyword>
<feature type="transmembrane region" description="Helical" evidence="1">
    <location>
        <begin position="20"/>
        <end position="40"/>
    </location>
</feature>
<evidence type="ECO:0000313" key="3">
    <source>
        <dbReference type="Proteomes" id="UP000324800"/>
    </source>
</evidence>
<evidence type="ECO:0000313" key="2">
    <source>
        <dbReference type="EMBL" id="KAA6396262.1"/>
    </source>
</evidence>
<gene>
    <name evidence="2" type="ORF">EZS28_008216</name>
</gene>
<keyword evidence="1" id="KW-0472">Membrane</keyword>
<organism evidence="2 3">
    <name type="scientific">Streblomastix strix</name>
    <dbReference type="NCBI Taxonomy" id="222440"/>
    <lineage>
        <taxon>Eukaryota</taxon>
        <taxon>Metamonada</taxon>
        <taxon>Preaxostyla</taxon>
        <taxon>Oxymonadida</taxon>
        <taxon>Streblomastigidae</taxon>
        <taxon>Streblomastix</taxon>
    </lineage>
</organism>
<keyword evidence="1" id="KW-0812">Transmembrane</keyword>